<dbReference type="EMBL" id="JBCGBO010000003">
    <property type="protein sequence ID" value="KAK9215934.1"/>
    <property type="molecule type" value="Genomic_DNA"/>
</dbReference>
<reference evidence="1 2" key="1">
    <citation type="submission" date="2024-05" db="EMBL/GenBank/DDBJ databases">
        <title>Haplotype-resolved chromosome-level genome assembly of Huyou (Citrus changshanensis).</title>
        <authorList>
            <person name="Miao C."/>
            <person name="Chen W."/>
            <person name="Wu Y."/>
            <person name="Wang L."/>
            <person name="Zhao S."/>
            <person name="Grierson D."/>
            <person name="Xu C."/>
            <person name="Chen K."/>
        </authorList>
    </citation>
    <scope>NUCLEOTIDE SEQUENCE [LARGE SCALE GENOMIC DNA]</scope>
    <source>
        <strain evidence="1">01-14</strain>
        <tissue evidence="1">Leaf</tissue>
    </source>
</reference>
<name>A0AAP0MP97_9ROSI</name>
<gene>
    <name evidence="1" type="ORF">WN944_007940</name>
</gene>
<evidence type="ECO:0000313" key="1">
    <source>
        <dbReference type="EMBL" id="KAK9215934.1"/>
    </source>
</evidence>
<dbReference type="Proteomes" id="UP001428341">
    <property type="component" value="Unassembled WGS sequence"/>
</dbReference>
<sequence length="77" mass="8371">MSSDLGCVIVAVDGSEESMDALRLEINNLKLRSPAPGSTEPPDSFIVLHVQPPPTIAAGLNLEFEWMEFGCLKEKNN</sequence>
<protein>
    <submittedName>
        <fullName evidence="1">Uncharacterized protein</fullName>
    </submittedName>
</protein>
<comment type="caution">
    <text evidence="1">The sequence shown here is derived from an EMBL/GenBank/DDBJ whole genome shotgun (WGS) entry which is preliminary data.</text>
</comment>
<proteinExistence type="predicted"/>
<dbReference type="AlphaFoldDB" id="A0AAP0MP97"/>
<accession>A0AAP0MP97</accession>
<keyword evidence="2" id="KW-1185">Reference proteome</keyword>
<organism evidence="1 2">
    <name type="scientific">Citrus x changshan-huyou</name>
    <dbReference type="NCBI Taxonomy" id="2935761"/>
    <lineage>
        <taxon>Eukaryota</taxon>
        <taxon>Viridiplantae</taxon>
        <taxon>Streptophyta</taxon>
        <taxon>Embryophyta</taxon>
        <taxon>Tracheophyta</taxon>
        <taxon>Spermatophyta</taxon>
        <taxon>Magnoliopsida</taxon>
        <taxon>eudicotyledons</taxon>
        <taxon>Gunneridae</taxon>
        <taxon>Pentapetalae</taxon>
        <taxon>rosids</taxon>
        <taxon>malvids</taxon>
        <taxon>Sapindales</taxon>
        <taxon>Rutaceae</taxon>
        <taxon>Aurantioideae</taxon>
        <taxon>Citrus</taxon>
    </lineage>
</organism>
<evidence type="ECO:0000313" key="2">
    <source>
        <dbReference type="Proteomes" id="UP001428341"/>
    </source>
</evidence>